<feature type="domain" description="Remorin C-terminal" evidence="2">
    <location>
        <begin position="13"/>
        <end position="56"/>
    </location>
</feature>
<name>A0A068VMK5_COFCA</name>
<dbReference type="PANTHER" id="PTHR31471:SF13">
    <property type="entry name" value="REMORIN FAMILY PROTEIN"/>
    <property type="match status" value="1"/>
</dbReference>
<dbReference type="EMBL" id="HG746998">
    <property type="protein sequence ID" value="CDP21931.1"/>
    <property type="molecule type" value="Genomic_DNA"/>
</dbReference>
<keyword evidence="4" id="KW-1185">Reference proteome</keyword>
<gene>
    <name evidence="3" type="ORF">GSCOC_T00012794001</name>
</gene>
<protein>
    <submittedName>
        <fullName evidence="3">DH200=94 genomic scaffold, scaffold_7914</fullName>
    </submittedName>
</protein>
<organism evidence="3 4">
    <name type="scientific">Coffea canephora</name>
    <name type="common">Robusta coffee</name>
    <dbReference type="NCBI Taxonomy" id="49390"/>
    <lineage>
        <taxon>Eukaryota</taxon>
        <taxon>Viridiplantae</taxon>
        <taxon>Streptophyta</taxon>
        <taxon>Embryophyta</taxon>
        <taxon>Tracheophyta</taxon>
        <taxon>Spermatophyta</taxon>
        <taxon>Magnoliopsida</taxon>
        <taxon>eudicotyledons</taxon>
        <taxon>Gunneridae</taxon>
        <taxon>Pentapetalae</taxon>
        <taxon>asterids</taxon>
        <taxon>lamiids</taxon>
        <taxon>Gentianales</taxon>
        <taxon>Rubiaceae</taxon>
        <taxon>Ixoroideae</taxon>
        <taxon>Gardenieae complex</taxon>
        <taxon>Bertiereae - Coffeeae clade</taxon>
        <taxon>Coffeeae</taxon>
        <taxon>Coffea</taxon>
    </lineage>
</organism>
<dbReference type="STRING" id="49390.A0A068VMK5"/>
<sequence length="76" mass="8578">MRKPGQFQTGPTVIAWEDLRKAKAEAAKRKLEMKLEKKRSSSMDKIMNKLGSISTKEGPRNEKLSSFSGCFTCHAF</sequence>
<reference evidence="4" key="1">
    <citation type="journal article" date="2014" name="Science">
        <title>The coffee genome provides insight into the convergent evolution of caffeine biosynthesis.</title>
        <authorList>
            <person name="Denoeud F."/>
            <person name="Carretero-Paulet L."/>
            <person name="Dereeper A."/>
            <person name="Droc G."/>
            <person name="Guyot R."/>
            <person name="Pietrella M."/>
            <person name="Zheng C."/>
            <person name="Alberti A."/>
            <person name="Anthony F."/>
            <person name="Aprea G."/>
            <person name="Aury J.M."/>
            <person name="Bento P."/>
            <person name="Bernard M."/>
            <person name="Bocs S."/>
            <person name="Campa C."/>
            <person name="Cenci A."/>
            <person name="Combes M.C."/>
            <person name="Crouzillat D."/>
            <person name="Da Silva C."/>
            <person name="Daddiego L."/>
            <person name="De Bellis F."/>
            <person name="Dussert S."/>
            <person name="Garsmeur O."/>
            <person name="Gayraud T."/>
            <person name="Guignon V."/>
            <person name="Jahn K."/>
            <person name="Jamilloux V."/>
            <person name="Joet T."/>
            <person name="Labadie K."/>
            <person name="Lan T."/>
            <person name="Leclercq J."/>
            <person name="Lepelley M."/>
            <person name="Leroy T."/>
            <person name="Li L.T."/>
            <person name="Librado P."/>
            <person name="Lopez L."/>
            <person name="Munoz A."/>
            <person name="Noel B."/>
            <person name="Pallavicini A."/>
            <person name="Perrotta G."/>
            <person name="Poncet V."/>
            <person name="Pot D."/>
            <person name="Priyono X."/>
            <person name="Rigoreau M."/>
            <person name="Rouard M."/>
            <person name="Rozas J."/>
            <person name="Tranchant-Dubreuil C."/>
            <person name="VanBuren R."/>
            <person name="Zhang Q."/>
            <person name="Andrade A.C."/>
            <person name="Argout X."/>
            <person name="Bertrand B."/>
            <person name="de Kochko A."/>
            <person name="Graziosi G."/>
            <person name="Henry R.J."/>
            <person name="Jayarama X."/>
            <person name="Ming R."/>
            <person name="Nagai C."/>
            <person name="Rounsley S."/>
            <person name="Sankoff D."/>
            <person name="Giuliano G."/>
            <person name="Albert V.A."/>
            <person name="Wincker P."/>
            <person name="Lashermes P."/>
        </authorList>
    </citation>
    <scope>NUCLEOTIDE SEQUENCE [LARGE SCALE GENOMIC DNA]</scope>
    <source>
        <strain evidence="4">cv. DH200-94</strain>
    </source>
</reference>
<dbReference type="InterPro" id="IPR005516">
    <property type="entry name" value="Remorin_C"/>
</dbReference>
<proteinExistence type="inferred from homology"/>
<dbReference type="AlphaFoldDB" id="A0A068VMK5"/>
<evidence type="ECO:0000313" key="3">
    <source>
        <dbReference type="EMBL" id="CDP21931.1"/>
    </source>
</evidence>
<dbReference type="Pfam" id="PF03763">
    <property type="entry name" value="Remorin_C"/>
    <property type="match status" value="1"/>
</dbReference>
<evidence type="ECO:0000313" key="4">
    <source>
        <dbReference type="Proteomes" id="UP000295252"/>
    </source>
</evidence>
<evidence type="ECO:0000259" key="2">
    <source>
        <dbReference type="Pfam" id="PF03763"/>
    </source>
</evidence>
<dbReference type="Gramene" id="CDP21931">
    <property type="protein sequence ID" value="CDP21931"/>
    <property type="gene ID" value="GSCOC_T00012794001"/>
</dbReference>
<dbReference type="PANTHER" id="PTHR31471">
    <property type="entry name" value="OS02G0116800 PROTEIN"/>
    <property type="match status" value="1"/>
</dbReference>
<accession>A0A068VMK5</accession>
<comment type="similarity">
    <text evidence="1">Belongs to the remorin family.</text>
</comment>
<evidence type="ECO:0000256" key="1">
    <source>
        <dbReference type="ARBA" id="ARBA00005711"/>
    </source>
</evidence>
<dbReference type="Proteomes" id="UP000295252">
    <property type="component" value="Unassembled WGS sequence"/>
</dbReference>
<dbReference type="InParanoid" id="A0A068VMK5"/>